<proteinExistence type="predicted"/>
<evidence type="ECO:0000259" key="4">
    <source>
        <dbReference type="PROSITE" id="PS50987"/>
    </source>
</evidence>
<dbReference type="RefSeq" id="WP_006417925.1">
    <property type="nucleotide sequence ID" value="NZ_AENN01000006.1"/>
</dbReference>
<dbReference type="PRINTS" id="PR00778">
    <property type="entry name" value="HTHARSR"/>
</dbReference>
<feature type="domain" description="HTH arsR-type" evidence="4">
    <location>
        <begin position="23"/>
        <end position="112"/>
    </location>
</feature>
<dbReference type="CDD" id="cd00090">
    <property type="entry name" value="HTH_ARSR"/>
    <property type="match status" value="1"/>
</dbReference>
<keyword evidence="6" id="KW-1185">Reference proteome</keyword>
<evidence type="ECO:0000256" key="3">
    <source>
        <dbReference type="ARBA" id="ARBA00023163"/>
    </source>
</evidence>
<dbReference type="OrthoDB" id="9794330at2"/>
<dbReference type="InterPro" id="IPR036390">
    <property type="entry name" value="WH_DNA-bd_sf"/>
</dbReference>
<dbReference type="InterPro" id="IPR011991">
    <property type="entry name" value="ArsR-like_HTH"/>
</dbReference>
<dbReference type="InterPro" id="IPR001845">
    <property type="entry name" value="HTH_ArsR_DNA-bd_dom"/>
</dbReference>
<dbReference type="eggNOG" id="COG0640">
    <property type="taxonomic scope" value="Bacteria"/>
</dbReference>
<protein>
    <submittedName>
        <fullName evidence="5">Transcriptional regulator, ArsR family</fullName>
    </submittedName>
</protein>
<dbReference type="AlphaFoldDB" id="E4KN11"/>
<keyword evidence="2" id="KW-0238">DNA-binding</keyword>
<dbReference type="PROSITE" id="PS50987">
    <property type="entry name" value="HTH_ARSR_2"/>
    <property type="match status" value="1"/>
</dbReference>
<dbReference type="Gene3D" id="1.10.10.10">
    <property type="entry name" value="Winged helix-like DNA-binding domain superfamily/Winged helix DNA-binding domain"/>
    <property type="match status" value="1"/>
</dbReference>
<dbReference type="NCBIfam" id="NF033788">
    <property type="entry name" value="HTH_metalloreg"/>
    <property type="match status" value="1"/>
</dbReference>
<dbReference type="InterPro" id="IPR036388">
    <property type="entry name" value="WH-like_DNA-bd_sf"/>
</dbReference>
<gene>
    <name evidence="5" type="ORF">HMPREF9257_0224</name>
</gene>
<dbReference type="InterPro" id="IPR051011">
    <property type="entry name" value="Metal_resp_trans_reg"/>
</dbReference>
<dbReference type="PANTHER" id="PTHR43132:SF2">
    <property type="entry name" value="ARSENICAL RESISTANCE OPERON REPRESSOR ARSR-RELATED"/>
    <property type="match status" value="1"/>
</dbReference>
<dbReference type="SUPFAM" id="SSF46785">
    <property type="entry name" value="Winged helix' DNA-binding domain"/>
    <property type="match status" value="1"/>
</dbReference>
<organism evidence="5 6">
    <name type="scientific">Eremococcus coleocola ACS-139-V-Col8</name>
    <dbReference type="NCBI Taxonomy" id="908337"/>
    <lineage>
        <taxon>Bacteria</taxon>
        <taxon>Bacillati</taxon>
        <taxon>Bacillota</taxon>
        <taxon>Bacilli</taxon>
        <taxon>Lactobacillales</taxon>
        <taxon>Aerococcaceae</taxon>
        <taxon>Eremococcus</taxon>
    </lineage>
</organism>
<dbReference type="PANTHER" id="PTHR43132">
    <property type="entry name" value="ARSENICAL RESISTANCE OPERON REPRESSOR ARSR-RELATED"/>
    <property type="match status" value="1"/>
</dbReference>
<dbReference type="Proteomes" id="UP000005990">
    <property type="component" value="Unassembled WGS sequence"/>
</dbReference>
<sequence length="112" mass="13022">MEDYQILDDKVIDKKADEFSSYCCNAELEKKANLFKVLGDQNRLKILEILLQHDELCVYEISRIIDATVATTSHHLITLRKNNFIESKKKGKHVLYWIEDVQVKQLLEAASI</sequence>
<dbReference type="EMBL" id="AENN01000006">
    <property type="protein sequence ID" value="EFR31793.1"/>
    <property type="molecule type" value="Genomic_DNA"/>
</dbReference>
<evidence type="ECO:0000313" key="6">
    <source>
        <dbReference type="Proteomes" id="UP000005990"/>
    </source>
</evidence>
<dbReference type="STRING" id="908337.HMPREF9257_0224"/>
<keyword evidence="1" id="KW-0805">Transcription regulation</keyword>
<dbReference type="Pfam" id="PF01022">
    <property type="entry name" value="HTH_5"/>
    <property type="match status" value="1"/>
</dbReference>
<dbReference type="GO" id="GO:0003677">
    <property type="term" value="F:DNA binding"/>
    <property type="evidence" value="ECO:0007669"/>
    <property type="project" value="UniProtKB-KW"/>
</dbReference>
<dbReference type="SMART" id="SM00418">
    <property type="entry name" value="HTH_ARSR"/>
    <property type="match status" value="1"/>
</dbReference>
<accession>E4KN11</accession>
<evidence type="ECO:0000256" key="1">
    <source>
        <dbReference type="ARBA" id="ARBA00023015"/>
    </source>
</evidence>
<dbReference type="GO" id="GO:0003700">
    <property type="term" value="F:DNA-binding transcription factor activity"/>
    <property type="evidence" value="ECO:0007669"/>
    <property type="project" value="InterPro"/>
</dbReference>
<keyword evidence="3" id="KW-0804">Transcription</keyword>
<evidence type="ECO:0000313" key="5">
    <source>
        <dbReference type="EMBL" id="EFR31793.1"/>
    </source>
</evidence>
<reference evidence="5 6" key="1">
    <citation type="submission" date="2010-10" db="EMBL/GenBank/DDBJ databases">
        <authorList>
            <person name="Durkin A.S."/>
            <person name="Madupu R."/>
            <person name="Torralba M."/>
            <person name="Gillis M."/>
            <person name="Methe B."/>
            <person name="Sutton G."/>
            <person name="Nelson K.E."/>
        </authorList>
    </citation>
    <scope>NUCLEOTIDE SEQUENCE [LARGE SCALE GENOMIC DNA]</scope>
    <source>
        <strain evidence="5 6">ACS-139-V-Col8</strain>
    </source>
</reference>
<evidence type="ECO:0000256" key="2">
    <source>
        <dbReference type="ARBA" id="ARBA00023125"/>
    </source>
</evidence>
<name>E4KN11_9LACT</name>
<comment type="caution">
    <text evidence="5">The sequence shown here is derived from an EMBL/GenBank/DDBJ whole genome shotgun (WGS) entry which is preliminary data.</text>
</comment>